<evidence type="ECO:0000313" key="2">
    <source>
        <dbReference type="Proteomes" id="UP000464669"/>
    </source>
</evidence>
<protein>
    <submittedName>
        <fullName evidence="1">Uncharacterized protein</fullName>
    </submittedName>
</protein>
<reference evidence="1 2" key="1">
    <citation type="submission" date="2019-11" db="EMBL/GenBank/DDBJ databases">
        <authorList>
            <person name="Lewis R."/>
            <person name="Clooney A.G."/>
            <person name="Stockdale S.R."/>
            <person name="Buttimer C."/>
            <person name="Draper L.A."/>
            <person name="Ross R.P."/>
            <person name="Hill C."/>
        </authorList>
    </citation>
    <scope>NUCLEOTIDE SEQUENCE [LARGE SCALE GENOMIC DNA]</scope>
</reference>
<keyword evidence="2" id="KW-1185">Reference proteome</keyword>
<organism evidence="1 2">
    <name type="scientific">Klebsiella phage N1M2</name>
    <dbReference type="NCBI Taxonomy" id="2664939"/>
    <lineage>
        <taxon>Viruses</taxon>
        <taxon>Duplodnaviria</taxon>
        <taxon>Heunggongvirae</taxon>
        <taxon>Uroviricota</taxon>
        <taxon>Caudoviricetes</taxon>
        <taxon>Chimalliviridae</taxon>
        <taxon>Nimduovirus</taxon>
        <taxon>Nimduovirus N1M2</taxon>
    </lineage>
</organism>
<accession>A0A6B7ZF60</accession>
<sequence length="118" mass="13748">MAHYLEIDLVPKELVGEKKSIGYCDIESKDIRGVFSEPRTTDHNDVLRGIFKADWDDCDYYVLTPELVDEIIAKFSKMDLEDLFIEPDQHNRIMKAMRAVQDNMDPNSEVCYVISWSK</sequence>
<proteinExistence type="predicted"/>
<name>A0A6B7ZF60_9CAUD</name>
<evidence type="ECO:0000313" key="1">
    <source>
        <dbReference type="EMBL" id="QGH71874.1"/>
    </source>
</evidence>
<dbReference type="EMBL" id="MN642089">
    <property type="protein sequence ID" value="QGH71874.1"/>
    <property type="molecule type" value="Genomic_DNA"/>
</dbReference>
<gene>
    <name evidence="1" type="ORF">N1M2_11</name>
</gene>
<dbReference type="Proteomes" id="UP000464669">
    <property type="component" value="Segment"/>
</dbReference>